<feature type="compositionally biased region" description="Pro residues" evidence="1">
    <location>
        <begin position="1"/>
        <end position="14"/>
    </location>
</feature>
<reference evidence="2 3" key="1">
    <citation type="submission" date="2016-03" db="EMBL/GenBank/DDBJ databases">
        <title>The draft genome sequence of Fonsecaea nubica causative agent of cutaneous subcutaneous infection in human host.</title>
        <authorList>
            <person name="Costa F."/>
            <person name="Sybren D.H."/>
            <person name="Raittz R.T."/>
            <person name="Weiss V.A."/>
            <person name="Leao A.C."/>
            <person name="Gomes R."/>
            <person name="De Souza E.M."/>
            <person name="Pedrosa F.O."/>
            <person name="Steffens M.B."/>
            <person name="Bombassaro A."/>
            <person name="Tadra-Sfeir M.Z."/>
            <person name="Moreno L.F."/>
            <person name="Najafzadeh M.J."/>
            <person name="Felipe M.S."/>
            <person name="Teixeira M."/>
            <person name="Sun J."/>
            <person name="Xi L."/>
            <person name="Castro M.A."/>
            <person name="Vicente V.A."/>
        </authorList>
    </citation>
    <scope>NUCLEOTIDE SEQUENCE [LARGE SCALE GENOMIC DNA]</scope>
    <source>
        <strain evidence="2 3">CBS 269.64</strain>
    </source>
</reference>
<dbReference type="GeneID" id="34593756"/>
<gene>
    <name evidence="2" type="ORF">AYO20_10367</name>
</gene>
<evidence type="ECO:0000313" key="2">
    <source>
        <dbReference type="EMBL" id="OAL25812.1"/>
    </source>
</evidence>
<feature type="compositionally biased region" description="Polar residues" evidence="1">
    <location>
        <begin position="35"/>
        <end position="55"/>
    </location>
</feature>
<feature type="region of interest" description="Disordered" evidence="1">
    <location>
        <begin position="1"/>
        <end position="137"/>
    </location>
</feature>
<dbReference type="RefSeq" id="XP_022495418.1">
    <property type="nucleotide sequence ID" value="XM_022648625.1"/>
</dbReference>
<feature type="compositionally biased region" description="Basic residues" evidence="1">
    <location>
        <begin position="107"/>
        <end position="116"/>
    </location>
</feature>
<evidence type="ECO:0000256" key="1">
    <source>
        <dbReference type="SAM" id="MobiDB-lite"/>
    </source>
</evidence>
<evidence type="ECO:0000313" key="3">
    <source>
        <dbReference type="Proteomes" id="UP000185904"/>
    </source>
</evidence>
<keyword evidence="3" id="KW-1185">Reference proteome</keyword>
<feature type="region of interest" description="Disordered" evidence="1">
    <location>
        <begin position="149"/>
        <end position="182"/>
    </location>
</feature>
<feature type="compositionally biased region" description="Basic and acidic residues" evidence="1">
    <location>
        <begin position="149"/>
        <end position="171"/>
    </location>
</feature>
<feature type="region of interest" description="Disordered" evidence="1">
    <location>
        <begin position="359"/>
        <end position="393"/>
    </location>
</feature>
<name>A0A178C9Z1_9EURO</name>
<sequence length="393" mass="44437">MTGSPPPGGPPPPNRFMRSLQSSARAMPSSKRPKTVNNDIPGNPPYNQASPIPSSKKSRESALDANSSPYTLSLMPSAPPPRIRTEENSPPPELSTLIEAAVERTRASGRPHRASNKKMCPGMAHAEQSTVHADDRNFMSDPVGIEVAPKGKKEQKEVATETRVGSAEERGKSKRKRRSSEGDFEEYIQGVFDRCNNPPQFIGPKKNPGRPLPETLADAGEWDKMLWTWKLNRVAHKDIEKEWERVTGETIGRSNMLVRFCRLKEQFAVSGELDFPVNWLEQYPDDLKYQIISERKREAKRKEDNLINARAKAMKEIDPLLWETVQRIYQEDYGEVVSCGRLKTRWDSIVKDAKAMVPKNNEARQKAQSEEGEKESVEKVRRRMTEASSCGLW</sequence>
<dbReference type="OrthoDB" id="4119398at2759"/>
<feature type="compositionally biased region" description="Basic and acidic residues" evidence="1">
    <location>
        <begin position="361"/>
        <end position="385"/>
    </location>
</feature>
<dbReference type="EMBL" id="LVCJ01000109">
    <property type="protein sequence ID" value="OAL25812.1"/>
    <property type="molecule type" value="Genomic_DNA"/>
</dbReference>
<dbReference type="Proteomes" id="UP000185904">
    <property type="component" value="Unassembled WGS sequence"/>
</dbReference>
<accession>A0A178C9Z1</accession>
<dbReference type="AlphaFoldDB" id="A0A178C9Z1"/>
<protein>
    <submittedName>
        <fullName evidence="2">Uncharacterized protein</fullName>
    </submittedName>
</protein>
<comment type="caution">
    <text evidence="2">The sequence shown here is derived from an EMBL/GenBank/DDBJ whole genome shotgun (WGS) entry which is preliminary data.</text>
</comment>
<organism evidence="2 3">
    <name type="scientific">Fonsecaea nubica</name>
    <dbReference type="NCBI Taxonomy" id="856822"/>
    <lineage>
        <taxon>Eukaryota</taxon>
        <taxon>Fungi</taxon>
        <taxon>Dikarya</taxon>
        <taxon>Ascomycota</taxon>
        <taxon>Pezizomycotina</taxon>
        <taxon>Eurotiomycetes</taxon>
        <taxon>Chaetothyriomycetidae</taxon>
        <taxon>Chaetothyriales</taxon>
        <taxon>Herpotrichiellaceae</taxon>
        <taxon>Fonsecaea</taxon>
    </lineage>
</organism>
<proteinExistence type="predicted"/>